<protein>
    <submittedName>
        <fullName evidence="2">Uncharacterized protein</fullName>
    </submittedName>
</protein>
<dbReference type="Proteomes" id="UP000188268">
    <property type="component" value="Unassembled WGS sequence"/>
</dbReference>
<name>A0A1R3GIW7_COCAP</name>
<evidence type="ECO:0000313" key="3">
    <source>
        <dbReference type="Proteomes" id="UP000188268"/>
    </source>
</evidence>
<dbReference type="Gramene" id="OMO58044">
    <property type="protein sequence ID" value="OMO58044"/>
    <property type="gene ID" value="CCACVL1_25605"/>
</dbReference>
<keyword evidence="3" id="KW-1185">Reference proteome</keyword>
<organism evidence="2 3">
    <name type="scientific">Corchorus capsularis</name>
    <name type="common">Jute</name>
    <dbReference type="NCBI Taxonomy" id="210143"/>
    <lineage>
        <taxon>Eukaryota</taxon>
        <taxon>Viridiplantae</taxon>
        <taxon>Streptophyta</taxon>
        <taxon>Embryophyta</taxon>
        <taxon>Tracheophyta</taxon>
        <taxon>Spermatophyta</taxon>
        <taxon>Magnoliopsida</taxon>
        <taxon>eudicotyledons</taxon>
        <taxon>Gunneridae</taxon>
        <taxon>Pentapetalae</taxon>
        <taxon>rosids</taxon>
        <taxon>malvids</taxon>
        <taxon>Malvales</taxon>
        <taxon>Malvaceae</taxon>
        <taxon>Grewioideae</taxon>
        <taxon>Apeibeae</taxon>
        <taxon>Corchorus</taxon>
    </lineage>
</organism>
<accession>A0A1R3GIW7</accession>
<proteinExistence type="predicted"/>
<comment type="caution">
    <text evidence="2">The sequence shown here is derived from an EMBL/GenBank/DDBJ whole genome shotgun (WGS) entry which is preliminary data.</text>
</comment>
<reference evidence="2 3" key="1">
    <citation type="submission" date="2013-09" db="EMBL/GenBank/DDBJ databases">
        <title>Corchorus capsularis genome sequencing.</title>
        <authorList>
            <person name="Alam M."/>
            <person name="Haque M.S."/>
            <person name="Islam M.S."/>
            <person name="Emdad E.M."/>
            <person name="Islam M.M."/>
            <person name="Ahmed B."/>
            <person name="Halim A."/>
            <person name="Hossen Q.M.M."/>
            <person name="Hossain M.Z."/>
            <person name="Ahmed R."/>
            <person name="Khan M.M."/>
            <person name="Islam R."/>
            <person name="Rashid M.M."/>
            <person name="Khan S.A."/>
            <person name="Rahman M.S."/>
            <person name="Alam M."/>
        </authorList>
    </citation>
    <scope>NUCLEOTIDE SEQUENCE [LARGE SCALE GENOMIC DNA]</scope>
    <source>
        <strain evidence="3">cv. CVL-1</strain>
        <tissue evidence="2">Whole seedling</tissue>
    </source>
</reference>
<feature type="region of interest" description="Disordered" evidence="1">
    <location>
        <begin position="1"/>
        <end position="22"/>
    </location>
</feature>
<sequence>MPWELGKDRSKSSGERQAGDFD</sequence>
<gene>
    <name evidence="2" type="ORF">CCACVL1_25605</name>
</gene>
<evidence type="ECO:0000313" key="2">
    <source>
        <dbReference type="EMBL" id="OMO58044.1"/>
    </source>
</evidence>
<dbReference type="AlphaFoldDB" id="A0A1R3GIW7"/>
<evidence type="ECO:0000256" key="1">
    <source>
        <dbReference type="SAM" id="MobiDB-lite"/>
    </source>
</evidence>
<dbReference type="EMBL" id="AWWV01014260">
    <property type="protein sequence ID" value="OMO58044.1"/>
    <property type="molecule type" value="Genomic_DNA"/>
</dbReference>